<dbReference type="PANTHER" id="PTHR45753">
    <property type="entry name" value="ORNITHINE CARBAMOYLTRANSFERASE, MITOCHONDRIAL"/>
    <property type="match status" value="1"/>
</dbReference>
<accession>A0A381RH54</accession>
<dbReference type="PRINTS" id="PR00102">
    <property type="entry name" value="OTCASE"/>
</dbReference>
<dbReference type="Gene3D" id="3.40.50.1370">
    <property type="entry name" value="Aspartate/ornithine carbamoyltransferase"/>
    <property type="match status" value="2"/>
</dbReference>
<protein>
    <recommendedName>
        <fullName evidence="5">Ornithine carbamoyltransferase</fullName>
    </recommendedName>
</protein>
<dbReference type="GO" id="GO:0019240">
    <property type="term" value="P:citrulline biosynthetic process"/>
    <property type="evidence" value="ECO:0007669"/>
    <property type="project" value="TreeGrafter"/>
</dbReference>
<organism evidence="4">
    <name type="scientific">marine metagenome</name>
    <dbReference type="NCBI Taxonomy" id="408172"/>
    <lineage>
        <taxon>unclassified sequences</taxon>
        <taxon>metagenomes</taxon>
        <taxon>ecological metagenomes</taxon>
    </lineage>
</organism>
<gene>
    <name evidence="4" type="ORF">METZ01_LOCUS43996</name>
</gene>
<keyword evidence="1" id="KW-0808">Transferase</keyword>
<dbReference type="PANTHER" id="PTHR45753:SF3">
    <property type="entry name" value="ORNITHINE TRANSCARBAMYLASE, MITOCHONDRIAL"/>
    <property type="match status" value="1"/>
</dbReference>
<evidence type="ECO:0000259" key="3">
    <source>
        <dbReference type="Pfam" id="PF02729"/>
    </source>
</evidence>
<dbReference type="SUPFAM" id="SSF53671">
    <property type="entry name" value="Aspartate/ornithine carbamoyltransferase"/>
    <property type="match status" value="1"/>
</dbReference>
<dbReference type="GO" id="GO:0016597">
    <property type="term" value="F:amino acid binding"/>
    <property type="evidence" value="ECO:0007669"/>
    <property type="project" value="InterPro"/>
</dbReference>
<dbReference type="AlphaFoldDB" id="A0A381RH54"/>
<dbReference type="NCBIfam" id="NF001986">
    <property type="entry name" value="PRK00779.1"/>
    <property type="match status" value="1"/>
</dbReference>
<dbReference type="FunFam" id="3.40.50.1370:FF:000008">
    <property type="entry name" value="Ornithine carbamoyltransferase"/>
    <property type="match status" value="1"/>
</dbReference>
<dbReference type="EMBL" id="UINC01001951">
    <property type="protein sequence ID" value="SUZ91142.1"/>
    <property type="molecule type" value="Genomic_DNA"/>
</dbReference>
<dbReference type="InterPro" id="IPR002292">
    <property type="entry name" value="Orn/put_carbamltrans"/>
</dbReference>
<evidence type="ECO:0008006" key="5">
    <source>
        <dbReference type="Google" id="ProtNLM"/>
    </source>
</evidence>
<dbReference type="InterPro" id="IPR006131">
    <property type="entry name" value="Asp_carbamoyltransf_Asp/Orn-bd"/>
</dbReference>
<feature type="domain" description="Aspartate/ornithine carbamoyltransferase carbamoyl-P binding" evidence="3">
    <location>
        <begin position="20"/>
        <end position="163"/>
    </location>
</feature>
<reference evidence="4" key="1">
    <citation type="submission" date="2018-05" db="EMBL/GenBank/DDBJ databases">
        <authorList>
            <person name="Lanie J.A."/>
            <person name="Ng W.-L."/>
            <person name="Kazmierczak K.M."/>
            <person name="Andrzejewski T.M."/>
            <person name="Davidsen T.M."/>
            <person name="Wayne K.J."/>
            <person name="Tettelin H."/>
            <person name="Glass J.I."/>
            <person name="Rusch D."/>
            <person name="Podicherti R."/>
            <person name="Tsui H.-C.T."/>
            <person name="Winkler M.E."/>
        </authorList>
    </citation>
    <scope>NUCLEOTIDE SEQUENCE</scope>
</reference>
<dbReference type="InterPro" id="IPR036901">
    <property type="entry name" value="Asp/Orn_carbamoylTrfase_sf"/>
</dbReference>
<dbReference type="NCBIfam" id="TIGR00658">
    <property type="entry name" value="orni_carb_tr"/>
    <property type="match status" value="1"/>
</dbReference>
<dbReference type="GO" id="GO:0042450">
    <property type="term" value="P:L-arginine biosynthetic process via ornithine"/>
    <property type="evidence" value="ECO:0007669"/>
    <property type="project" value="TreeGrafter"/>
</dbReference>
<dbReference type="Pfam" id="PF02729">
    <property type="entry name" value="OTCace_N"/>
    <property type="match status" value="1"/>
</dbReference>
<feature type="domain" description="Aspartate/ornithine carbamoyltransferase Asp/Orn-binding" evidence="2">
    <location>
        <begin position="170"/>
        <end position="322"/>
    </location>
</feature>
<evidence type="ECO:0000256" key="1">
    <source>
        <dbReference type="ARBA" id="ARBA00022679"/>
    </source>
</evidence>
<dbReference type="InterPro" id="IPR006130">
    <property type="entry name" value="Asp/Orn_carbamoylTrfase"/>
</dbReference>
<dbReference type="PRINTS" id="PR00100">
    <property type="entry name" value="AOTCASE"/>
</dbReference>
<evidence type="ECO:0000259" key="2">
    <source>
        <dbReference type="Pfam" id="PF00185"/>
    </source>
</evidence>
<dbReference type="Pfam" id="PF00185">
    <property type="entry name" value="OTCace"/>
    <property type="match status" value="1"/>
</dbReference>
<sequence length="327" mass="35485">MNTTPIGNADPPSKSSLVGRTYLSVLDLTAEALEACLTLALRLKRERRLGSHAPTAQALAGHSMALLFDKPSLRTRTGFEIAMRELGGHVTCPPSADALGTRETLADVARTLERWVSVAAIRTFEQSRLNEFVKATTHLRVINALTNEEHPCQALADCLTVLERCGSLRGRTLAYIGDGNNVATSLTHAALMLGLNLRLASPEGYGLPESTLAAARRTARHGAKVVQLRDPVEAAQGVDAVYTDAWTSMGQETEAPDRRVAFEGFRITETLLSEADDEAIFMHCLPAHRGEEVDADVLDGPRSAVFDQAENRLHTQKALLLTLLDEK</sequence>
<name>A0A381RH54_9ZZZZ</name>
<proteinExistence type="predicted"/>
<dbReference type="InterPro" id="IPR006132">
    <property type="entry name" value="Asp/Orn_carbamoyltranf_P-bd"/>
</dbReference>
<dbReference type="GO" id="GO:0004585">
    <property type="term" value="F:ornithine carbamoyltransferase activity"/>
    <property type="evidence" value="ECO:0007669"/>
    <property type="project" value="UniProtKB-ARBA"/>
</dbReference>
<evidence type="ECO:0000313" key="4">
    <source>
        <dbReference type="EMBL" id="SUZ91142.1"/>
    </source>
</evidence>